<comment type="caution">
    <text evidence="1">The sequence shown here is derived from an EMBL/GenBank/DDBJ whole genome shotgun (WGS) entry which is preliminary data.</text>
</comment>
<dbReference type="AlphaFoldDB" id="A0A8X6XLM8"/>
<gene>
    <name evidence="1" type="ORF">TNIN_458761</name>
</gene>
<sequence>MKRKSLGAEATSQGGRRRWGVERAGSLRAEEKCNRIQFHLFYKPLCIANPKRLPEYKSESHSENNFIVPNHMICVIFREEEKERKNVSKLTHNPARSKG</sequence>
<name>A0A8X6XLM8_9ARAC</name>
<evidence type="ECO:0000313" key="2">
    <source>
        <dbReference type="Proteomes" id="UP000886998"/>
    </source>
</evidence>
<proteinExistence type="predicted"/>
<dbReference type="Proteomes" id="UP000886998">
    <property type="component" value="Unassembled WGS sequence"/>
</dbReference>
<organism evidence="1 2">
    <name type="scientific">Trichonephila inaurata madagascariensis</name>
    <dbReference type="NCBI Taxonomy" id="2747483"/>
    <lineage>
        <taxon>Eukaryota</taxon>
        <taxon>Metazoa</taxon>
        <taxon>Ecdysozoa</taxon>
        <taxon>Arthropoda</taxon>
        <taxon>Chelicerata</taxon>
        <taxon>Arachnida</taxon>
        <taxon>Araneae</taxon>
        <taxon>Araneomorphae</taxon>
        <taxon>Entelegynae</taxon>
        <taxon>Araneoidea</taxon>
        <taxon>Nephilidae</taxon>
        <taxon>Trichonephila</taxon>
        <taxon>Trichonephila inaurata</taxon>
    </lineage>
</organism>
<keyword evidence="2" id="KW-1185">Reference proteome</keyword>
<dbReference type="EMBL" id="BMAV01010386">
    <property type="protein sequence ID" value="GFY55438.1"/>
    <property type="molecule type" value="Genomic_DNA"/>
</dbReference>
<accession>A0A8X6XLM8</accession>
<reference evidence="1" key="1">
    <citation type="submission" date="2020-08" db="EMBL/GenBank/DDBJ databases">
        <title>Multicomponent nature underlies the extraordinary mechanical properties of spider dragline silk.</title>
        <authorList>
            <person name="Kono N."/>
            <person name="Nakamura H."/>
            <person name="Mori M."/>
            <person name="Yoshida Y."/>
            <person name="Ohtoshi R."/>
            <person name="Malay A.D."/>
            <person name="Moran D.A.P."/>
            <person name="Tomita M."/>
            <person name="Numata K."/>
            <person name="Arakawa K."/>
        </authorList>
    </citation>
    <scope>NUCLEOTIDE SEQUENCE</scope>
</reference>
<protein>
    <submittedName>
        <fullName evidence="1">Uncharacterized protein</fullName>
    </submittedName>
</protein>
<evidence type="ECO:0000313" key="1">
    <source>
        <dbReference type="EMBL" id="GFY55438.1"/>
    </source>
</evidence>